<comment type="caution">
    <text evidence="12">Lacks conserved residue(s) required for the propagation of feature annotation.</text>
</comment>
<evidence type="ECO:0000256" key="12">
    <source>
        <dbReference type="HAMAP-Rule" id="MF_01987"/>
    </source>
</evidence>
<protein>
    <recommendedName>
        <fullName evidence="3 12">Ribokinase</fullName>
        <shortName evidence="12">RK</shortName>
        <ecNumber evidence="2 12">2.7.1.15</ecNumber>
    </recommendedName>
</protein>
<comment type="cofactor">
    <cofactor evidence="12">
        <name>Mg(2+)</name>
        <dbReference type="ChEBI" id="CHEBI:18420"/>
    </cofactor>
    <text evidence="12">Requires a divalent cation, most likely magnesium in vivo, as an electrophilic catalyst to aid phosphoryl group transfer. It is the chelate of the metal and the nucleotide that is the actual substrate.</text>
</comment>
<feature type="binding site" evidence="12">
    <location>
        <position position="268"/>
    </location>
    <ligand>
        <name>K(+)</name>
        <dbReference type="ChEBI" id="CHEBI:29103"/>
    </ligand>
</feature>
<keyword evidence="15" id="KW-1185">Reference proteome</keyword>
<evidence type="ECO:0000256" key="7">
    <source>
        <dbReference type="ARBA" id="ARBA00022777"/>
    </source>
</evidence>
<feature type="binding site" evidence="12">
    <location>
        <position position="270"/>
    </location>
    <ligand>
        <name>K(+)</name>
        <dbReference type="ChEBI" id="CHEBI:29103"/>
    </ligand>
</feature>
<dbReference type="InterPro" id="IPR002139">
    <property type="entry name" value="Ribo/fructo_kinase"/>
</dbReference>
<dbReference type="RefSeq" id="WP_385924671.1">
    <property type="nucleotide sequence ID" value="NZ_JBHTGI010000001.1"/>
</dbReference>
<dbReference type="CDD" id="cd01174">
    <property type="entry name" value="ribokinase"/>
    <property type="match status" value="1"/>
</dbReference>
<sequence>MGRLFVVGSLNVDTVIRVQSHPKPGQTVLGGAPTTAWGGKGANQAIAAARSAPKGVGVSLVGRVGDDPEGTTYRERLRSLGIAVTAVLRTPDVRTGSAVVVVNEDGENMIIVSPAANECLGVEDLTALRSLDSTDVIVTNLEIPTAVVERTAEYCVRSGARLVLNLSPFAVVSPAVLLYADPVIVNEHEARDLESRYGQLPSVLITRGDKGSEWGANRVPALPLADVVDTTGAGDAYCGALAVALAGGATPVGAMHRATSAAAEAVRRHGAQ</sequence>
<dbReference type="EC" id="2.7.1.15" evidence="2 12"/>
<dbReference type="InterPro" id="IPR002173">
    <property type="entry name" value="Carboh/pur_kinase_PfkB_CS"/>
</dbReference>
<feature type="binding site" evidence="12">
    <location>
        <begin position="39"/>
        <end position="43"/>
    </location>
    <ligand>
        <name>substrate</name>
    </ligand>
</feature>
<feature type="binding site" evidence="12">
    <location>
        <position position="231"/>
    </location>
    <ligand>
        <name>K(+)</name>
        <dbReference type="ChEBI" id="CHEBI:29103"/>
    </ligand>
</feature>
<evidence type="ECO:0000256" key="1">
    <source>
        <dbReference type="ARBA" id="ARBA00005380"/>
    </source>
</evidence>
<accession>A0ABP8JGY0</accession>
<keyword evidence="6 12" id="KW-0547">Nucleotide-binding</keyword>
<evidence type="ECO:0000256" key="3">
    <source>
        <dbReference type="ARBA" id="ARBA00016943"/>
    </source>
</evidence>
<comment type="pathway">
    <text evidence="12">Carbohydrate metabolism; D-ribose degradation; D-ribose 5-phosphate from beta-D-ribopyranose: step 2/2.</text>
</comment>
<evidence type="ECO:0000256" key="4">
    <source>
        <dbReference type="ARBA" id="ARBA00022679"/>
    </source>
</evidence>
<comment type="similarity">
    <text evidence="12">Belongs to the carbohydrate kinase PfkB family. Ribokinase subfamily.</text>
</comment>
<dbReference type="Pfam" id="PF00294">
    <property type="entry name" value="PfkB"/>
    <property type="match status" value="1"/>
</dbReference>
<organism evidence="14 15">
    <name type="scientific">Tsukamurella soli</name>
    <dbReference type="NCBI Taxonomy" id="644556"/>
    <lineage>
        <taxon>Bacteria</taxon>
        <taxon>Bacillati</taxon>
        <taxon>Actinomycetota</taxon>
        <taxon>Actinomycetes</taxon>
        <taxon>Mycobacteriales</taxon>
        <taxon>Tsukamurellaceae</taxon>
        <taxon>Tsukamurella</taxon>
    </lineage>
</organism>
<comment type="function">
    <text evidence="12">Catalyzes the phosphorylation of ribose at O-5 in a reaction requiring ATP and magnesium. The resulting D-ribose-5-phosphate can then be used either for sythesis of nucleotides, histidine, and tryptophan, or as a component of the pentose phosphate pathway.</text>
</comment>
<feature type="domain" description="Carbohydrate kinase PfkB" evidence="13">
    <location>
        <begin position="3"/>
        <end position="272"/>
    </location>
</feature>
<dbReference type="PRINTS" id="PR00990">
    <property type="entry name" value="RIBOKINASE"/>
</dbReference>
<keyword evidence="8 12" id="KW-0067">ATP-binding</keyword>
<evidence type="ECO:0000256" key="6">
    <source>
        <dbReference type="ARBA" id="ARBA00022741"/>
    </source>
</evidence>
<evidence type="ECO:0000256" key="9">
    <source>
        <dbReference type="ARBA" id="ARBA00022842"/>
    </source>
</evidence>
<comment type="catalytic activity">
    <reaction evidence="12">
        <text>D-ribose + ATP = D-ribose 5-phosphate + ADP + H(+)</text>
        <dbReference type="Rhea" id="RHEA:13697"/>
        <dbReference type="ChEBI" id="CHEBI:15378"/>
        <dbReference type="ChEBI" id="CHEBI:30616"/>
        <dbReference type="ChEBI" id="CHEBI:47013"/>
        <dbReference type="ChEBI" id="CHEBI:78346"/>
        <dbReference type="ChEBI" id="CHEBI:456216"/>
        <dbReference type="EC" id="2.7.1.15"/>
    </reaction>
</comment>
<keyword evidence="9 12" id="KW-0460">Magnesium</keyword>
<feature type="binding site" evidence="12">
    <location>
        <position position="186"/>
    </location>
    <ligand>
        <name>ATP</name>
        <dbReference type="ChEBI" id="CHEBI:30616"/>
    </ligand>
</feature>
<feature type="binding site" evidence="12">
    <location>
        <begin position="11"/>
        <end position="13"/>
    </location>
    <ligand>
        <name>substrate</name>
    </ligand>
</feature>
<feature type="binding site" evidence="12">
    <location>
        <position position="142"/>
    </location>
    <ligand>
        <name>substrate</name>
    </ligand>
</feature>
<proteinExistence type="inferred from homology"/>
<feature type="binding site" evidence="12">
    <location>
        <begin position="206"/>
        <end position="211"/>
    </location>
    <ligand>
        <name>ATP</name>
        <dbReference type="ChEBI" id="CHEBI:30616"/>
    </ligand>
</feature>
<dbReference type="InterPro" id="IPR029056">
    <property type="entry name" value="Ribokinase-like"/>
</dbReference>
<comment type="similarity">
    <text evidence="1">Belongs to the carbohydrate kinase pfkB family.</text>
</comment>
<dbReference type="SUPFAM" id="SSF53613">
    <property type="entry name" value="Ribokinase-like"/>
    <property type="match status" value="1"/>
</dbReference>
<feature type="active site" description="Proton acceptor" evidence="12">
    <location>
        <position position="235"/>
    </location>
</feature>
<keyword evidence="12" id="KW-0963">Cytoplasm</keyword>
<reference evidence="15" key="1">
    <citation type="journal article" date="2019" name="Int. J. Syst. Evol. Microbiol.">
        <title>The Global Catalogue of Microorganisms (GCM) 10K type strain sequencing project: providing services to taxonomists for standard genome sequencing and annotation.</title>
        <authorList>
            <consortium name="The Broad Institute Genomics Platform"/>
            <consortium name="The Broad Institute Genome Sequencing Center for Infectious Disease"/>
            <person name="Wu L."/>
            <person name="Ma J."/>
        </authorList>
    </citation>
    <scope>NUCLEOTIDE SEQUENCE [LARGE SCALE GENOMIC DNA]</scope>
    <source>
        <strain evidence="15">JCM 17688</strain>
    </source>
</reference>
<feature type="binding site" evidence="12">
    <location>
        <position position="265"/>
    </location>
    <ligand>
        <name>K(+)</name>
        <dbReference type="ChEBI" id="CHEBI:29103"/>
    </ligand>
</feature>
<dbReference type="EMBL" id="BAABFR010000023">
    <property type="protein sequence ID" value="GAA4390611.1"/>
    <property type="molecule type" value="Genomic_DNA"/>
</dbReference>
<keyword evidence="7 12" id="KW-0418">Kinase</keyword>
<dbReference type="InterPro" id="IPR011611">
    <property type="entry name" value="PfkB_dom"/>
</dbReference>
<feature type="binding site" evidence="12">
    <location>
        <position position="235"/>
    </location>
    <ligand>
        <name>substrate</name>
    </ligand>
</feature>
<dbReference type="PROSITE" id="PS00584">
    <property type="entry name" value="PFKB_KINASES_2"/>
    <property type="match status" value="1"/>
</dbReference>
<evidence type="ECO:0000256" key="2">
    <source>
        <dbReference type="ARBA" id="ARBA00012035"/>
    </source>
</evidence>
<evidence type="ECO:0000313" key="14">
    <source>
        <dbReference type="EMBL" id="GAA4390611.1"/>
    </source>
</evidence>
<feature type="binding site" evidence="12">
    <location>
        <begin position="234"/>
        <end position="235"/>
    </location>
    <ligand>
        <name>ATP</name>
        <dbReference type="ChEBI" id="CHEBI:30616"/>
    </ligand>
</feature>
<comment type="subunit">
    <text evidence="12">Homodimer.</text>
</comment>
<feature type="binding site" evidence="12">
    <location>
        <position position="229"/>
    </location>
    <ligand>
        <name>K(+)</name>
        <dbReference type="ChEBI" id="CHEBI:29103"/>
    </ligand>
</feature>
<comment type="caution">
    <text evidence="14">The sequence shown here is derived from an EMBL/GenBank/DDBJ whole genome shotgun (WGS) entry which is preliminary data.</text>
</comment>
<keyword evidence="4 12" id="KW-0808">Transferase</keyword>
<evidence type="ECO:0000256" key="5">
    <source>
        <dbReference type="ARBA" id="ARBA00022723"/>
    </source>
</evidence>
<keyword evidence="11 12" id="KW-0119">Carbohydrate metabolism</keyword>
<dbReference type="HAMAP" id="MF_01987">
    <property type="entry name" value="Ribokinase"/>
    <property type="match status" value="1"/>
</dbReference>
<gene>
    <name evidence="12" type="primary">rbsK</name>
    <name evidence="14" type="ORF">GCM10023147_18700</name>
</gene>
<comment type="subcellular location">
    <subcellularLocation>
        <location evidence="12">Cytoplasm</location>
    </subcellularLocation>
</comment>
<dbReference type="Gene3D" id="3.40.1190.20">
    <property type="match status" value="1"/>
</dbReference>
<comment type="activity regulation">
    <text evidence="12">Activated by a monovalent cation that binds near, but not in, the active site. The most likely occupant of the site in vivo is potassium. Ion binding induces a conformational change that may alter substrate affinity.</text>
</comment>
<evidence type="ECO:0000313" key="15">
    <source>
        <dbReference type="Proteomes" id="UP001500635"/>
    </source>
</evidence>
<evidence type="ECO:0000259" key="13">
    <source>
        <dbReference type="Pfam" id="PF00294"/>
    </source>
</evidence>
<name>A0ABP8JGY0_9ACTN</name>
<dbReference type="Proteomes" id="UP001500635">
    <property type="component" value="Unassembled WGS sequence"/>
</dbReference>
<evidence type="ECO:0000256" key="11">
    <source>
        <dbReference type="ARBA" id="ARBA00023277"/>
    </source>
</evidence>
<keyword evidence="5 12" id="KW-0479">Metal-binding</keyword>
<evidence type="ECO:0000256" key="8">
    <source>
        <dbReference type="ARBA" id="ARBA00022840"/>
    </source>
</evidence>
<keyword evidence="10 12" id="KW-0630">Potassium</keyword>
<dbReference type="InterPro" id="IPR011877">
    <property type="entry name" value="Ribokinase"/>
</dbReference>
<evidence type="ECO:0000256" key="10">
    <source>
        <dbReference type="ARBA" id="ARBA00022958"/>
    </source>
</evidence>
<dbReference type="PANTHER" id="PTHR10584">
    <property type="entry name" value="SUGAR KINASE"/>
    <property type="match status" value="1"/>
</dbReference>
<dbReference type="PANTHER" id="PTHR10584:SF166">
    <property type="entry name" value="RIBOKINASE"/>
    <property type="match status" value="1"/>
</dbReference>